<comment type="caution">
    <text evidence="1">The sequence shown here is derived from an EMBL/GenBank/DDBJ whole genome shotgun (WGS) entry which is preliminary data.</text>
</comment>
<accession>A0ACC2BT80</accession>
<evidence type="ECO:0000313" key="2">
    <source>
        <dbReference type="Proteomes" id="UP001162992"/>
    </source>
</evidence>
<keyword evidence="2" id="KW-1185">Reference proteome</keyword>
<dbReference type="Proteomes" id="UP001162992">
    <property type="component" value="Chromosome 13"/>
</dbReference>
<name>A0ACC2BT80_DIPCM</name>
<evidence type="ECO:0000313" key="1">
    <source>
        <dbReference type="EMBL" id="KAJ7532895.1"/>
    </source>
</evidence>
<organism evidence="1 2">
    <name type="scientific">Diphasiastrum complanatum</name>
    <name type="common">Issler's clubmoss</name>
    <name type="synonym">Lycopodium complanatum</name>
    <dbReference type="NCBI Taxonomy" id="34168"/>
    <lineage>
        <taxon>Eukaryota</taxon>
        <taxon>Viridiplantae</taxon>
        <taxon>Streptophyta</taxon>
        <taxon>Embryophyta</taxon>
        <taxon>Tracheophyta</taxon>
        <taxon>Lycopodiopsida</taxon>
        <taxon>Lycopodiales</taxon>
        <taxon>Lycopodiaceae</taxon>
        <taxon>Lycopodioideae</taxon>
        <taxon>Diphasiastrum</taxon>
    </lineage>
</organism>
<proteinExistence type="predicted"/>
<protein>
    <submittedName>
        <fullName evidence="1">Uncharacterized protein</fullName>
    </submittedName>
</protein>
<gene>
    <name evidence="1" type="ORF">O6H91_13G024600</name>
</gene>
<dbReference type="EMBL" id="CM055104">
    <property type="protein sequence ID" value="KAJ7532895.1"/>
    <property type="molecule type" value="Genomic_DNA"/>
</dbReference>
<sequence>MPPSQHPRRISLQDLKAKITKILGPGRASQYFGILGQFFSCKLSKAELDRQVLLTVEREYLCLHNQLIWAIWTNATANWASPPLDESRNSNLAQRKPLPTKAADHESSPQEPQSPGEAARANGGIIPVSPRKGRSGIRDRKAKEKQNVPAIHFKGEAFMLQEAPTDDGRGKCLEDGVIGSVDLAKRLEKAHNAAQQPDNDYYGAVVPVAKRPRLALINQTGLSTAESTDEKSPNVHSESTEEAAIDETCTIWAKTEVRAPLGIPFTVGSLGAAVKAPIVDKPLSLNYTLLGTRIEEECSDAADLPDVDSLQRRMEHIAILEGGLEGVSYESAVCLNHALDVHLKKLITSCIDLVQSRRTRDEQGSALSREKDAKWNESLSCVRLSPGLNGIWPYHPPSGSAPLEAGKGIENHYPPVTPIDFKVAMENEPQKLGENWPTLLERLSFRVFEQQDKKYLSGL</sequence>
<reference evidence="2" key="1">
    <citation type="journal article" date="2024" name="Proc. Natl. Acad. Sci. U.S.A.">
        <title>Extraordinary preservation of gene collinearity over three hundred million years revealed in homosporous lycophytes.</title>
        <authorList>
            <person name="Li C."/>
            <person name="Wickell D."/>
            <person name="Kuo L.Y."/>
            <person name="Chen X."/>
            <person name="Nie B."/>
            <person name="Liao X."/>
            <person name="Peng D."/>
            <person name="Ji J."/>
            <person name="Jenkins J."/>
            <person name="Williams M."/>
            <person name="Shu S."/>
            <person name="Plott C."/>
            <person name="Barry K."/>
            <person name="Rajasekar S."/>
            <person name="Grimwood J."/>
            <person name="Han X."/>
            <person name="Sun S."/>
            <person name="Hou Z."/>
            <person name="He W."/>
            <person name="Dai G."/>
            <person name="Sun C."/>
            <person name="Schmutz J."/>
            <person name="Leebens-Mack J.H."/>
            <person name="Li F.W."/>
            <person name="Wang L."/>
        </authorList>
    </citation>
    <scope>NUCLEOTIDE SEQUENCE [LARGE SCALE GENOMIC DNA]</scope>
    <source>
        <strain evidence="2">cv. PW_Plant_1</strain>
    </source>
</reference>